<proteinExistence type="predicted"/>
<evidence type="ECO:0000313" key="4">
    <source>
        <dbReference type="Proteomes" id="UP000672657"/>
    </source>
</evidence>
<evidence type="ECO:0000259" key="2">
    <source>
        <dbReference type="Pfam" id="PF12172"/>
    </source>
</evidence>
<dbReference type="InterPro" id="IPR012340">
    <property type="entry name" value="NA-bd_OB-fold"/>
</dbReference>
<feature type="domain" description="ChsH2 C-terminal OB-fold" evidence="1">
    <location>
        <begin position="60"/>
        <end position="126"/>
    </location>
</feature>
<feature type="domain" description="ChsH2 rubredoxin-like zinc ribbon" evidence="2">
    <location>
        <begin position="23"/>
        <end position="58"/>
    </location>
</feature>
<dbReference type="Pfam" id="PF01796">
    <property type="entry name" value="OB_ChsH2_C"/>
    <property type="match status" value="1"/>
</dbReference>
<comment type="caution">
    <text evidence="3">The sequence shown here is derived from an EMBL/GenBank/DDBJ whole genome shotgun (WGS) entry which is preliminary data.</text>
</comment>
<dbReference type="InterPro" id="IPR022002">
    <property type="entry name" value="ChsH2_Znr"/>
</dbReference>
<protein>
    <recommendedName>
        <fullName evidence="5">DNA-binding protein</fullName>
    </recommendedName>
</protein>
<dbReference type="Proteomes" id="UP000672657">
    <property type="component" value="Unassembled WGS sequence"/>
</dbReference>
<reference evidence="3 4" key="1">
    <citation type="submission" date="2021-03" db="EMBL/GenBank/DDBJ databases">
        <authorList>
            <person name="Peeters C."/>
        </authorList>
    </citation>
    <scope>NUCLEOTIDE SEQUENCE [LARGE SCALE GENOMIC DNA]</scope>
    <source>
        <strain evidence="3 4">LMG 26411</strain>
    </source>
</reference>
<dbReference type="PANTHER" id="PTHR34075">
    <property type="entry name" value="BLR3430 PROTEIN"/>
    <property type="match status" value="1"/>
</dbReference>
<dbReference type="SUPFAM" id="SSF50249">
    <property type="entry name" value="Nucleic acid-binding proteins"/>
    <property type="match status" value="1"/>
</dbReference>
<dbReference type="Pfam" id="PF12172">
    <property type="entry name" value="zf-ChsH2"/>
    <property type="match status" value="1"/>
</dbReference>
<accession>A0ABN7Q7Z0</accession>
<dbReference type="InterPro" id="IPR052513">
    <property type="entry name" value="Thioester_dehydratase-like"/>
</dbReference>
<dbReference type="InterPro" id="IPR002878">
    <property type="entry name" value="ChsH2_C"/>
</dbReference>
<organism evidence="3 4">
    <name type="scientific">Cupriavidus numazuensis</name>
    <dbReference type="NCBI Taxonomy" id="221992"/>
    <lineage>
        <taxon>Bacteria</taxon>
        <taxon>Pseudomonadati</taxon>
        <taxon>Pseudomonadota</taxon>
        <taxon>Betaproteobacteria</taxon>
        <taxon>Burkholderiales</taxon>
        <taxon>Burkholderiaceae</taxon>
        <taxon>Cupriavidus</taxon>
    </lineage>
</organism>
<gene>
    <name evidence="3" type="ORF">LMG26411_06621</name>
</gene>
<evidence type="ECO:0000259" key="1">
    <source>
        <dbReference type="Pfam" id="PF01796"/>
    </source>
</evidence>
<keyword evidence="4" id="KW-1185">Reference proteome</keyword>
<dbReference type="PANTHER" id="PTHR34075:SF5">
    <property type="entry name" value="BLR3430 PROTEIN"/>
    <property type="match status" value="1"/>
</dbReference>
<evidence type="ECO:0000313" key="3">
    <source>
        <dbReference type="EMBL" id="CAG2159331.1"/>
    </source>
</evidence>
<dbReference type="Gene3D" id="6.10.30.10">
    <property type="match status" value="1"/>
</dbReference>
<sequence length="147" mass="15811">MSGPKSGPAKPVPVPVPATVPFWEGTQAGELRVQRCDGCGTHIFYPRTHCPSCGGGKLSWVRASGRATLHSYVISHMAMPGWQGETPYVIAVVQLEEGPRMMSSLVGVPADPQHLQLDMPLEVVFEARGEMMLPMFKPAAAQTEAAQ</sequence>
<evidence type="ECO:0008006" key="5">
    <source>
        <dbReference type="Google" id="ProtNLM"/>
    </source>
</evidence>
<dbReference type="EMBL" id="CAJPVI010000057">
    <property type="protein sequence ID" value="CAG2159331.1"/>
    <property type="molecule type" value="Genomic_DNA"/>
</dbReference>
<dbReference type="RefSeq" id="WP_211957441.1">
    <property type="nucleotide sequence ID" value="NZ_CAJPVI010000057.1"/>
</dbReference>
<name>A0ABN7Q7Z0_9BURK</name>